<dbReference type="GO" id="GO:0005829">
    <property type="term" value="C:cytosol"/>
    <property type="evidence" value="ECO:0007669"/>
    <property type="project" value="TreeGrafter"/>
</dbReference>
<reference evidence="10 11" key="1">
    <citation type="journal article" date="2018" name="Microbiome">
        <title>Fine metagenomic profile of the Mediterranean stratified and mixed water columns revealed by assembly and recruitment.</title>
        <authorList>
            <person name="Haro-Moreno J.M."/>
            <person name="Lopez-Perez M."/>
            <person name="De La Torre J.R."/>
            <person name="Picazo A."/>
            <person name="Camacho A."/>
            <person name="Rodriguez-Valera F."/>
        </authorList>
    </citation>
    <scope>NUCLEOTIDE SEQUENCE [LARGE SCALE GENOMIC DNA]</scope>
    <source>
        <strain evidence="10">MED-G83</strain>
    </source>
</reference>
<evidence type="ECO:0000256" key="8">
    <source>
        <dbReference type="PROSITE-ProRule" id="PRU01026"/>
    </source>
</evidence>
<dbReference type="AlphaFoldDB" id="A0A368BPG6"/>
<keyword evidence="3 7" id="KW-0489">Methyltransferase</keyword>
<dbReference type="SUPFAM" id="SSF53335">
    <property type="entry name" value="S-adenosyl-L-methionine-dependent methyltransferases"/>
    <property type="match status" value="1"/>
</dbReference>
<sequence>MVKKFKKSLGQNFLRDDVVLDKISSSISLFNCNKIIEIGPGDGVLTRNLLANNLPVSVIEYDKDLIPKLESEFSQFQNFSILNEDILKVDLQHLCDKNSVIVGNLPYNISSQIIFKLLESRVDYQSAVFLIQKELAQRFCTNSKKSTKISLLAHFFSDIDQLFDVSPDAFIPQPKVTSTLIRIMPHKRNSKRLEQYIELKKILESCFANPRKQIKKSLIQLGVSSEKLSFKSSSRPDDLALQDYFEILDISEK</sequence>
<feature type="binding site" evidence="7 8">
    <location>
        <position position="39"/>
    </location>
    <ligand>
        <name>S-adenosyl-L-methionine</name>
        <dbReference type="ChEBI" id="CHEBI:59789"/>
    </ligand>
</feature>
<dbReference type="PROSITE" id="PS51689">
    <property type="entry name" value="SAM_RNA_A_N6_MT"/>
    <property type="match status" value="1"/>
</dbReference>
<dbReference type="NCBIfam" id="TIGR00755">
    <property type="entry name" value="ksgA"/>
    <property type="match status" value="1"/>
</dbReference>
<dbReference type="HAMAP" id="MF_00607">
    <property type="entry name" value="16SrRNA_methyltr_A"/>
    <property type="match status" value="1"/>
</dbReference>
<keyword evidence="2 7" id="KW-0698">rRNA processing</keyword>
<name>A0A368BPG6_9GAMM</name>
<dbReference type="PANTHER" id="PTHR11727:SF7">
    <property type="entry name" value="DIMETHYLADENOSINE TRANSFERASE-RELATED"/>
    <property type="match status" value="1"/>
</dbReference>
<dbReference type="PROSITE" id="PS01131">
    <property type="entry name" value="RRNA_A_DIMETH"/>
    <property type="match status" value="1"/>
</dbReference>
<feature type="domain" description="Ribosomal RNA adenine methylase transferase N-terminal" evidence="9">
    <location>
        <begin position="19"/>
        <end position="187"/>
    </location>
</feature>
<comment type="caution">
    <text evidence="10">The sequence shown here is derived from an EMBL/GenBank/DDBJ whole genome shotgun (WGS) entry which is preliminary data.</text>
</comment>
<protein>
    <recommendedName>
        <fullName evidence="7">Ribosomal RNA small subunit methyltransferase A</fullName>
        <ecNumber evidence="7">2.1.1.182</ecNumber>
    </recommendedName>
    <alternativeName>
        <fullName evidence="7">16S rRNA (adenine(1518)-N(6)/adenine(1519)-N(6))-dimethyltransferase</fullName>
    </alternativeName>
    <alternativeName>
        <fullName evidence="7">16S rRNA dimethyladenosine transferase</fullName>
    </alternativeName>
    <alternativeName>
        <fullName evidence="7">16S rRNA dimethylase</fullName>
    </alternativeName>
    <alternativeName>
        <fullName evidence="7">S-adenosylmethionine-6-N', N'-adenosyl(rRNA) dimethyltransferase</fullName>
    </alternativeName>
</protein>
<dbReference type="SMART" id="SM00650">
    <property type="entry name" value="rADc"/>
    <property type="match status" value="1"/>
</dbReference>
<dbReference type="InterPro" id="IPR029063">
    <property type="entry name" value="SAM-dependent_MTases_sf"/>
</dbReference>
<proteinExistence type="inferred from homology"/>
<keyword evidence="4 7" id="KW-0808">Transferase</keyword>
<dbReference type="Gene3D" id="3.40.50.150">
    <property type="entry name" value="Vaccinia Virus protein VP39"/>
    <property type="match status" value="1"/>
</dbReference>
<evidence type="ECO:0000313" key="11">
    <source>
        <dbReference type="Proteomes" id="UP000252147"/>
    </source>
</evidence>
<dbReference type="EC" id="2.1.1.182" evidence="7"/>
<dbReference type="InterPro" id="IPR020596">
    <property type="entry name" value="rRNA_Ade_Mease_Trfase_CS"/>
</dbReference>
<dbReference type="InterPro" id="IPR020598">
    <property type="entry name" value="rRNA_Ade_methylase_Trfase_N"/>
</dbReference>
<comment type="similarity">
    <text evidence="7">Belongs to the class I-like SAM-binding methyltransferase superfamily. rRNA adenine N(6)-methyltransferase family. RsmA subfamily.</text>
</comment>
<evidence type="ECO:0000256" key="5">
    <source>
        <dbReference type="ARBA" id="ARBA00022691"/>
    </source>
</evidence>
<comment type="catalytic activity">
    <reaction evidence="7">
        <text>adenosine(1518)/adenosine(1519) in 16S rRNA + 4 S-adenosyl-L-methionine = N(6)-dimethyladenosine(1518)/N(6)-dimethyladenosine(1519) in 16S rRNA + 4 S-adenosyl-L-homocysteine + 4 H(+)</text>
        <dbReference type="Rhea" id="RHEA:19609"/>
        <dbReference type="Rhea" id="RHEA-COMP:10232"/>
        <dbReference type="Rhea" id="RHEA-COMP:10233"/>
        <dbReference type="ChEBI" id="CHEBI:15378"/>
        <dbReference type="ChEBI" id="CHEBI:57856"/>
        <dbReference type="ChEBI" id="CHEBI:59789"/>
        <dbReference type="ChEBI" id="CHEBI:74411"/>
        <dbReference type="ChEBI" id="CHEBI:74493"/>
        <dbReference type="EC" id="2.1.1.182"/>
    </reaction>
</comment>
<feature type="binding site" evidence="7 8">
    <location>
        <position position="12"/>
    </location>
    <ligand>
        <name>S-adenosyl-L-methionine</name>
        <dbReference type="ChEBI" id="CHEBI:59789"/>
    </ligand>
</feature>
<comment type="subcellular location">
    <subcellularLocation>
        <location evidence="7">Cytoplasm</location>
    </subcellularLocation>
</comment>
<dbReference type="Gene3D" id="1.10.8.100">
    <property type="entry name" value="Ribosomal RNA adenine dimethylase-like, domain 2"/>
    <property type="match status" value="1"/>
</dbReference>
<evidence type="ECO:0000256" key="2">
    <source>
        <dbReference type="ARBA" id="ARBA00022552"/>
    </source>
</evidence>
<dbReference type="Proteomes" id="UP000252147">
    <property type="component" value="Unassembled WGS sequence"/>
</dbReference>
<feature type="binding site" evidence="7 8">
    <location>
        <position position="104"/>
    </location>
    <ligand>
        <name>S-adenosyl-L-methionine</name>
        <dbReference type="ChEBI" id="CHEBI:59789"/>
    </ligand>
</feature>
<organism evidence="10 11">
    <name type="scientific">SAR86 cluster bacterium</name>
    <dbReference type="NCBI Taxonomy" id="2030880"/>
    <lineage>
        <taxon>Bacteria</taxon>
        <taxon>Pseudomonadati</taxon>
        <taxon>Pseudomonadota</taxon>
        <taxon>Gammaproteobacteria</taxon>
        <taxon>SAR86 cluster</taxon>
    </lineage>
</organism>
<evidence type="ECO:0000313" key="10">
    <source>
        <dbReference type="EMBL" id="RCL39193.1"/>
    </source>
</evidence>
<evidence type="ECO:0000256" key="6">
    <source>
        <dbReference type="ARBA" id="ARBA00022884"/>
    </source>
</evidence>
<dbReference type="Pfam" id="PF00398">
    <property type="entry name" value="RrnaAD"/>
    <property type="match status" value="1"/>
</dbReference>
<feature type="binding site" evidence="7 8">
    <location>
        <position position="85"/>
    </location>
    <ligand>
        <name>S-adenosyl-L-methionine</name>
        <dbReference type="ChEBI" id="CHEBI:59789"/>
    </ligand>
</feature>
<dbReference type="InterPro" id="IPR023165">
    <property type="entry name" value="rRNA_Ade_diMease-like_C"/>
</dbReference>
<dbReference type="PANTHER" id="PTHR11727">
    <property type="entry name" value="DIMETHYLADENOSINE TRANSFERASE"/>
    <property type="match status" value="1"/>
</dbReference>
<dbReference type="EMBL" id="QOPD01000001">
    <property type="protein sequence ID" value="RCL39193.1"/>
    <property type="molecule type" value="Genomic_DNA"/>
</dbReference>
<dbReference type="InterPro" id="IPR001737">
    <property type="entry name" value="KsgA/Erm"/>
</dbReference>
<dbReference type="GO" id="GO:0003723">
    <property type="term" value="F:RNA binding"/>
    <property type="evidence" value="ECO:0007669"/>
    <property type="project" value="UniProtKB-UniRule"/>
</dbReference>
<gene>
    <name evidence="7 10" type="primary">rsmA</name>
    <name evidence="7" type="synonym">ksgA</name>
    <name evidence="10" type="ORF">DBW97_00260</name>
</gene>
<dbReference type="InterPro" id="IPR011530">
    <property type="entry name" value="rRNA_adenine_dimethylase"/>
</dbReference>
<accession>A0A368BPG6</accession>
<evidence type="ECO:0000256" key="4">
    <source>
        <dbReference type="ARBA" id="ARBA00022679"/>
    </source>
</evidence>
<evidence type="ECO:0000256" key="7">
    <source>
        <dbReference type="HAMAP-Rule" id="MF_00607"/>
    </source>
</evidence>
<keyword evidence="6 7" id="KW-0694">RNA-binding</keyword>
<dbReference type="GO" id="GO:0052908">
    <property type="term" value="F:16S rRNA (adenine(1518)-N(6)/adenine(1519)-N(6))-dimethyltransferase activity"/>
    <property type="evidence" value="ECO:0007669"/>
    <property type="project" value="UniProtKB-EC"/>
</dbReference>
<evidence type="ECO:0000256" key="1">
    <source>
        <dbReference type="ARBA" id="ARBA00022490"/>
    </source>
</evidence>
<feature type="binding site" evidence="7 8">
    <location>
        <position position="14"/>
    </location>
    <ligand>
        <name>S-adenosyl-L-methionine</name>
        <dbReference type="ChEBI" id="CHEBI:59789"/>
    </ligand>
</feature>
<keyword evidence="1 7" id="KW-0963">Cytoplasm</keyword>
<comment type="function">
    <text evidence="7">Specifically dimethylates two adjacent adenosines (A1518 and A1519) in the loop of a conserved hairpin near the 3'-end of 16S rRNA in the 30S particle. May play a critical role in biogenesis of 30S subunits.</text>
</comment>
<evidence type="ECO:0000256" key="3">
    <source>
        <dbReference type="ARBA" id="ARBA00022603"/>
    </source>
</evidence>
<evidence type="ECO:0000259" key="9">
    <source>
        <dbReference type="SMART" id="SM00650"/>
    </source>
</evidence>
<keyword evidence="5 7" id="KW-0949">S-adenosyl-L-methionine</keyword>
<feature type="binding site" evidence="7 8">
    <location>
        <position position="60"/>
    </location>
    <ligand>
        <name>S-adenosyl-L-methionine</name>
        <dbReference type="ChEBI" id="CHEBI:59789"/>
    </ligand>
</feature>